<accession>A0A1Y4SSI4</accession>
<keyword evidence="1" id="KW-1133">Transmembrane helix</keyword>
<keyword evidence="1" id="KW-0812">Transmembrane</keyword>
<dbReference type="AlphaFoldDB" id="A0A1Y4SSI4"/>
<protein>
    <recommendedName>
        <fullName evidence="2">D-alanyl-D-alanine carboxypeptidase-like core domain-containing protein</fullName>
    </recommendedName>
</protein>
<evidence type="ECO:0000313" key="3">
    <source>
        <dbReference type="EMBL" id="OUQ32885.1"/>
    </source>
</evidence>
<dbReference type="GO" id="GO:0008233">
    <property type="term" value="F:peptidase activity"/>
    <property type="evidence" value="ECO:0007669"/>
    <property type="project" value="InterPro"/>
</dbReference>
<dbReference type="Proteomes" id="UP000195305">
    <property type="component" value="Unassembled WGS sequence"/>
</dbReference>
<dbReference type="InterPro" id="IPR058193">
    <property type="entry name" value="VanY/YodJ_core_dom"/>
</dbReference>
<feature type="domain" description="D-alanyl-D-alanine carboxypeptidase-like core" evidence="2">
    <location>
        <begin position="291"/>
        <end position="359"/>
    </location>
</feature>
<dbReference type="GO" id="GO:0006508">
    <property type="term" value="P:proteolysis"/>
    <property type="evidence" value="ECO:0007669"/>
    <property type="project" value="InterPro"/>
</dbReference>
<dbReference type="InterPro" id="IPR009045">
    <property type="entry name" value="Zn_M74/Hedgehog-like"/>
</dbReference>
<keyword evidence="4" id="KW-1185">Reference proteome</keyword>
<dbReference type="PANTHER" id="PTHR34385:SF1">
    <property type="entry name" value="PEPTIDOGLYCAN L-ALANYL-D-GLUTAMATE ENDOPEPTIDASE CWLK"/>
    <property type="match status" value="1"/>
</dbReference>
<gene>
    <name evidence="3" type="ORF">B5E75_11770</name>
</gene>
<dbReference type="CDD" id="cd14852">
    <property type="entry name" value="LD-carboxypeptidase"/>
    <property type="match status" value="1"/>
</dbReference>
<dbReference type="Gene3D" id="3.30.1380.10">
    <property type="match status" value="1"/>
</dbReference>
<evidence type="ECO:0000256" key="1">
    <source>
        <dbReference type="SAM" id="Phobius"/>
    </source>
</evidence>
<sequence>MKLKTWHLFLVIIILFGCSFYVVNLHFDKFYRVNGVNNDNRVLIEKYLSEDEQEYLIDNQISIDLFIQYIEYDDFQLVNYQYYNLLKGTNRYDNTEDILETGNSLATRLEYLYHQQAYDQAKILVHNALEEAFLNTDNFHFDYIDIYTSVKTLYQQNDYSFVQDSEEYILYLQSKGYEDLQQISQIMKMLTQAYNQQTLMNLLTTTLPSDVHIVFNPYELDTLVNKQNYIGQYEPKELILVQDIPRINYTMYLQKDAYNALLKLYNDLSKEYKGFLLRGAYQSPQTLKDDEMGYCEAQLGLTIEVTQSQLPYQEFAQTEMAQWLEEHAYEYGFILRYPQRKASITNHAYDAHIYRYVGKSLAKSLHDSQLTLEEYQLQNEGE</sequence>
<proteinExistence type="predicted"/>
<dbReference type="InterPro" id="IPR003709">
    <property type="entry name" value="VanY-like_core_dom"/>
</dbReference>
<reference evidence="3 4" key="1">
    <citation type="journal article" date="2018" name="BMC Genomics">
        <title>Whole genome sequencing and function prediction of 133 gut anaerobes isolated from chicken caecum in pure cultures.</title>
        <authorList>
            <person name="Medvecky M."/>
            <person name="Cejkova D."/>
            <person name="Polansky O."/>
            <person name="Karasova D."/>
            <person name="Kubasova T."/>
            <person name="Cizek A."/>
            <person name="Rychlik I."/>
        </authorList>
    </citation>
    <scope>NUCLEOTIDE SEQUENCE [LARGE SCALE GENOMIC DNA]</scope>
    <source>
        <strain evidence="3 4">An13</strain>
    </source>
</reference>
<dbReference type="EMBL" id="NFLJ01000039">
    <property type="protein sequence ID" value="OUQ32885.1"/>
    <property type="molecule type" value="Genomic_DNA"/>
</dbReference>
<name>A0A1Y4SSI4_9FIRM</name>
<dbReference type="PANTHER" id="PTHR34385">
    <property type="entry name" value="D-ALANYL-D-ALANINE CARBOXYPEPTIDASE"/>
    <property type="match status" value="1"/>
</dbReference>
<evidence type="ECO:0000313" key="4">
    <source>
        <dbReference type="Proteomes" id="UP000195305"/>
    </source>
</evidence>
<organism evidence="3 4">
    <name type="scientific">Massilimicrobiota timonensis</name>
    <dbReference type="NCBI Taxonomy" id="1776392"/>
    <lineage>
        <taxon>Bacteria</taxon>
        <taxon>Bacillati</taxon>
        <taxon>Bacillota</taxon>
        <taxon>Erysipelotrichia</taxon>
        <taxon>Erysipelotrichales</taxon>
        <taxon>Erysipelotrichaceae</taxon>
        <taxon>Massilimicrobiota</taxon>
    </lineage>
</organism>
<dbReference type="Pfam" id="PF02557">
    <property type="entry name" value="VanY"/>
    <property type="match status" value="1"/>
</dbReference>
<dbReference type="RefSeq" id="WP_087359459.1">
    <property type="nucleotide sequence ID" value="NZ_JACJKO010000001.1"/>
</dbReference>
<evidence type="ECO:0000259" key="2">
    <source>
        <dbReference type="Pfam" id="PF02557"/>
    </source>
</evidence>
<dbReference type="PROSITE" id="PS51257">
    <property type="entry name" value="PROKAR_LIPOPROTEIN"/>
    <property type="match status" value="1"/>
</dbReference>
<dbReference type="SUPFAM" id="SSF55166">
    <property type="entry name" value="Hedgehog/DD-peptidase"/>
    <property type="match status" value="1"/>
</dbReference>
<dbReference type="OrthoDB" id="9792074at2"/>
<feature type="transmembrane region" description="Helical" evidence="1">
    <location>
        <begin position="6"/>
        <end position="23"/>
    </location>
</feature>
<keyword evidence="1" id="KW-0472">Membrane</keyword>
<comment type="caution">
    <text evidence="3">The sequence shown here is derived from an EMBL/GenBank/DDBJ whole genome shotgun (WGS) entry which is preliminary data.</text>
</comment>
<dbReference type="InterPro" id="IPR052179">
    <property type="entry name" value="DD-CPase-like"/>
</dbReference>